<keyword evidence="4 12" id="KW-0548">Nucleotidyltransferase</keyword>
<dbReference type="FunFam" id="1.10.132.60:FF:000004">
    <property type="entry name" value="DNA polymerase"/>
    <property type="match status" value="1"/>
</dbReference>
<dbReference type="GO" id="GO:0000166">
    <property type="term" value="F:nucleotide binding"/>
    <property type="evidence" value="ECO:0007669"/>
    <property type="project" value="InterPro"/>
</dbReference>
<dbReference type="InterPro" id="IPR012337">
    <property type="entry name" value="RNaseH-like_sf"/>
</dbReference>
<dbReference type="InterPro" id="IPR006172">
    <property type="entry name" value="DNA-dir_DNA_pol_B"/>
</dbReference>
<dbReference type="GO" id="GO:0005658">
    <property type="term" value="C:alpha DNA polymerase:primase complex"/>
    <property type="evidence" value="ECO:0007669"/>
    <property type="project" value="TreeGrafter"/>
</dbReference>
<keyword evidence="3 12" id="KW-0808">Transferase</keyword>
<dbReference type="PROSITE" id="PS00116">
    <property type="entry name" value="DNA_POLYMERASE_B"/>
    <property type="match status" value="1"/>
</dbReference>
<dbReference type="CDD" id="cd05776">
    <property type="entry name" value="DNA_polB_alpha_exo"/>
    <property type="match status" value="1"/>
</dbReference>
<accession>A0A9D4TR12</accession>
<feature type="compositionally biased region" description="Basic and acidic residues" evidence="13">
    <location>
        <begin position="109"/>
        <end position="123"/>
    </location>
</feature>
<evidence type="ECO:0000256" key="9">
    <source>
        <dbReference type="ARBA" id="ARBA00022932"/>
    </source>
</evidence>
<evidence type="ECO:0000256" key="5">
    <source>
        <dbReference type="ARBA" id="ARBA00022705"/>
    </source>
</evidence>
<organism evidence="18 19">
    <name type="scientific">Chlorella vulgaris</name>
    <name type="common">Green alga</name>
    <dbReference type="NCBI Taxonomy" id="3077"/>
    <lineage>
        <taxon>Eukaryota</taxon>
        <taxon>Viridiplantae</taxon>
        <taxon>Chlorophyta</taxon>
        <taxon>core chlorophytes</taxon>
        <taxon>Trebouxiophyceae</taxon>
        <taxon>Chlorellales</taxon>
        <taxon>Chlorellaceae</taxon>
        <taxon>Chlorella clade</taxon>
        <taxon>Chlorella</taxon>
    </lineage>
</organism>
<dbReference type="Proteomes" id="UP001055712">
    <property type="component" value="Unassembled WGS sequence"/>
</dbReference>
<dbReference type="InterPro" id="IPR006134">
    <property type="entry name" value="DNA-dir_DNA_pol_B_multi_dom"/>
</dbReference>
<protein>
    <recommendedName>
        <fullName evidence="12">DNA polymerase</fullName>
        <ecNumber evidence="12">2.7.7.7</ecNumber>
    </recommendedName>
</protein>
<evidence type="ECO:0000256" key="10">
    <source>
        <dbReference type="ARBA" id="ARBA00023125"/>
    </source>
</evidence>
<feature type="region of interest" description="Disordered" evidence="13">
    <location>
        <begin position="176"/>
        <end position="322"/>
    </location>
</feature>
<evidence type="ECO:0000256" key="8">
    <source>
        <dbReference type="ARBA" id="ARBA00022833"/>
    </source>
</evidence>
<dbReference type="InterPro" id="IPR015088">
    <property type="entry name" value="Znf_DNA-dir_DNA_pol_B_alpha"/>
</dbReference>
<dbReference type="Pfam" id="PF08996">
    <property type="entry name" value="zf-DNA_Pol"/>
    <property type="match status" value="1"/>
</dbReference>
<dbReference type="InterPro" id="IPR024647">
    <property type="entry name" value="DNA_pol_a_cat_su_N"/>
</dbReference>
<dbReference type="InterPro" id="IPR023211">
    <property type="entry name" value="DNA_pol_palm_dom_sf"/>
</dbReference>
<comment type="caution">
    <text evidence="18">The sequence shown here is derived from an EMBL/GenBank/DDBJ whole genome shotgun (WGS) entry which is preliminary data.</text>
</comment>
<dbReference type="Gene3D" id="3.30.420.10">
    <property type="entry name" value="Ribonuclease H-like superfamily/Ribonuclease H"/>
    <property type="match status" value="1"/>
</dbReference>
<dbReference type="InterPro" id="IPR006133">
    <property type="entry name" value="DNA-dir_DNA_pol_B_exonuc"/>
</dbReference>
<feature type="domain" description="DNA-directed DNA polymerase family B exonuclease" evidence="15">
    <location>
        <begin position="546"/>
        <end position="806"/>
    </location>
</feature>
<keyword evidence="8" id="KW-0862">Zinc</keyword>
<evidence type="ECO:0000259" key="17">
    <source>
        <dbReference type="Pfam" id="PF12254"/>
    </source>
</evidence>
<dbReference type="InterPro" id="IPR043502">
    <property type="entry name" value="DNA/RNA_pol_sf"/>
</dbReference>
<name>A0A9D4TR12_CHLVU</name>
<dbReference type="GO" id="GO:0008270">
    <property type="term" value="F:zinc ion binding"/>
    <property type="evidence" value="ECO:0007669"/>
    <property type="project" value="UniProtKB-KW"/>
</dbReference>
<feature type="compositionally biased region" description="Low complexity" evidence="13">
    <location>
        <begin position="233"/>
        <end position="258"/>
    </location>
</feature>
<keyword evidence="19" id="KW-1185">Reference proteome</keyword>
<dbReference type="InterPro" id="IPR042087">
    <property type="entry name" value="DNA_pol_B_thumb"/>
</dbReference>
<keyword evidence="9 12" id="KW-0239">DNA-directed DNA polymerase</keyword>
<evidence type="ECO:0000256" key="4">
    <source>
        <dbReference type="ARBA" id="ARBA00022695"/>
    </source>
</evidence>
<keyword evidence="10 12" id="KW-0238">DNA-binding</keyword>
<evidence type="ECO:0000256" key="13">
    <source>
        <dbReference type="SAM" id="MobiDB-lite"/>
    </source>
</evidence>
<feature type="compositionally biased region" description="Low complexity" evidence="13">
    <location>
        <begin position="359"/>
        <end position="372"/>
    </location>
</feature>
<evidence type="ECO:0000256" key="2">
    <source>
        <dbReference type="ARBA" id="ARBA00005755"/>
    </source>
</evidence>
<dbReference type="GO" id="GO:0003887">
    <property type="term" value="F:DNA-directed DNA polymerase activity"/>
    <property type="evidence" value="ECO:0007669"/>
    <property type="project" value="UniProtKB-KW"/>
</dbReference>
<feature type="region of interest" description="Disordered" evidence="13">
    <location>
        <begin position="67"/>
        <end position="144"/>
    </location>
</feature>
<dbReference type="Gene3D" id="1.10.3200.20">
    <property type="entry name" value="DNA Polymerase alpha, zinc finger"/>
    <property type="match status" value="1"/>
</dbReference>
<dbReference type="PANTHER" id="PTHR45861:SF1">
    <property type="entry name" value="DNA POLYMERASE ALPHA CATALYTIC SUBUNIT"/>
    <property type="match status" value="1"/>
</dbReference>
<dbReference type="CDD" id="cd05532">
    <property type="entry name" value="POLBc_alpha"/>
    <property type="match status" value="1"/>
</dbReference>
<keyword evidence="5 12" id="KW-0235">DNA replication</keyword>
<dbReference type="InterPro" id="IPR036397">
    <property type="entry name" value="RNaseH_sf"/>
</dbReference>
<proteinExistence type="inferred from homology"/>
<feature type="domain" description="DNA polymerase alpha catalytic subunit N-terminal" evidence="17">
    <location>
        <begin position="21"/>
        <end position="85"/>
    </location>
</feature>
<reference evidence="18" key="2">
    <citation type="submission" date="2020-11" db="EMBL/GenBank/DDBJ databases">
        <authorList>
            <person name="Cecchin M."/>
            <person name="Marcolungo L."/>
            <person name="Rossato M."/>
            <person name="Girolomoni L."/>
            <person name="Cosentino E."/>
            <person name="Cuine S."/>
            <person name="Li-Beisson Y."/>
            <person name="Delledonne M."/>
            <person name="Ballottari M."/>
        </authorList>
    </citation>
    <scope>NUCLEOTIDE SEQUENCE</scope>
    <source>
        <strain evidence="18">211/11P</strain>
        <tissue evidence="18">Whole cell</tissue>
    </source>
</reference>
<evidence type="ECO:0000256" key="12">
    <source>
        <dbReference type="RuleBase" id="RU000442"/>
    </source>
</evidence>
<feature type="domain" description="DNA-directed DNA polymerase family B multifunctional" evidence="14">
    <location>
        <begin position="872"/>
        <end position="1330"/>
    </location>
</feature>
<dbReference type="Gene3D" id="3.90.1600.10">
    <property type="entry name" value="Palm domain of DNA polymerase"/>
    <property type="match status" value="1"/>
</dbReference>
<evidence type="ECO:0000313" key="19">
    <source>
        <dbReference type="Proteomes" id="UP001055712"/>
    </source>
</evidence>
<reference evidence="18" key="1">
    <citation type="journal article" date="2019" name="Plant J.">
        <title>Chlorella vulgaris genome assembly and annotation reveals the molecular basis for metabolic acclimation to high light conditions.</title>
        <authorList>
            <person name="Cecchin M."/>
            <person name="Marcolungo L."/>
            <person name="Rossato M."/>
            <person name="Girolomoni L."/>
            <person name="Cosentino E."/>
            <person name="Cuine S."/>
            <person name="Li-Beisson Y."/>
            <person name="Delledonne M."/>
            <person name="Ballottari M."/>
        </authorList>
    </citation>
    <scope>NUCLEOTIDE SEQUENCE</scope>
    <source>
        <strain evidence="18">211/11P</strain>
    </source>
</reference>
<feature type="compositionally biased region" description="Low complexity" evidence="13">
    <location>
        <begin position="129"/>
        <end position="144"/>
    </location>
</feature>
<dbReference type="NCBIfam" id="TIGR00592">
    <property type="entry name" value="pol2"/>
    <property type="match status" value="1"/>
</dbReference>
<gene>
    <name evidence="18" type="ORF">D9Q98_003979</name>
</gene>
<evidence type="ECO:0000256" key="7">
    <source>
        <dbReference type="ARBA" id="ARBA00022771"/>
    </source>
</evidence>
<dbReference type="Pfam" id="PF12254">
    <property type="entry name" value="DNA_pol_alpha_N"/>
    <property type="match status" value="1"/>
</dbReference>
<feature type="compositionally biased region" description="Low complexity" evidence="13">
    <location>
        <begin position="203"/>
        <end position="220"/>
    </location>
</feature>
<evidence type="ECO:0000256" key="1">
    <source>
        <dbReference type="ARBA" id="ARBA00004123"/>
    </source>
</evidence>
<dbReference type="Gene3D" id="1.10.287.690">
    <property type="entry name" value="Helix hairpin bin"/>
    <property type="match status" value="1"/>
</dbReference>
<dbReference type="SUPFAM" id="SSF56672">
    <property type="entry name" value="DNA/RNA polymerases"/>
    <property type="match status" value="1"/>
</dbReference>
<dbReference type="InterPro" id="IPR038256">
    <property type="entry name" value="Pol_alpha_znc_sf"/>
</dbReference>
<keyword evidence="7" id="KW-0863">Zinc-finger</keyword>
<dbReference type="SMART" id="SM00486">
    <property type="entry name" value="POLBc"/>
    <property type="match status" value="1"/>
</dbReference>
<dbReference type="Gene3D" id="6.10.10.100">
    <property type="match status" value="1"/>
</dbReference>
<feature type="region of interest" description="Disordered" evidence="13">
    <location>
        <begin position="356"/>
        <end position="375"/>
    </location>
</feature>
<dbReference type="GO" id="GO:0003682">
    <property type="term" value="F:chromatin binding"/>
    <property type="evidence" value="ECO:0007669"/>
    <property type="project" value="TreeGrafter"/>
</dbReference>
<sequence length="1583" mass="170082">MADEQGRGHRKIVPRKHLSALEKLAEMRKSGVKREDRFDVAEEAPVYDEMNDAEYAKMAQKWREEGGDFVVDDDGSGYAEAGDDWVNAEPDEQAEDNGKGKGKKGAAVGDKRKAEAVPGERLRLQRMFQAAQAKPKPQAPVDDASADALLGDILGGLGDGSGSGFAPKASIGAGLLRSTAPSHRPGQPAAGRTAPAGRFSSTAKAVSFAAQSAAKAKAASRLSTGGGAGLRTPPAAVAPPGLAAQAEAAADQDMAQADEPADEPDMASDAAADEHDAAAAEPAAAGSVPGAPSQQQQQVTPGGSKPAPGPRPGAVAAVAGDGKTPYRTSAPVMAEAKTPATAGPASGWQVMYGDESTAPREPGAAEGAEVAPSPLPEWKDDGSLPLDGEGQLPFFLVDAHEESARPGDVFLFGKVLHQGQHVSCCTIVHNMQRNIFVVPRKPVGGMDIAAAEAAAAADPAAKKDLIKLLHEAFRDVKDEVRHELLKHDVTQMTMKPVKRQYAFENTAVPHGTHWVLKVKYPASQDSKAARSQGLPLGLSGKHFSAMFGTNQSMLEALTLKSHLMGPGWLTVRRPRRVAAEKQLTWCKLEVEVDSHKAVAGCPADNREAPPLTVAAVHVQTVMTPGSAANEVVAASVVYLQNVRTDGPMTQEEWNNPAHLRHFSAVRALSSQPFPAGFQAEVRKANESEVGRRNGGAMLSMQANERALLMMLVARLRQLDADVFVGHNFAAFHLDVLLHRLQHHKVPNWSSLGRFKRSRFPSLGGGGQQFGGGAGAGALSVVAGRLLCDTYLCARDLVHEVDYTLTTLARNLLKQERAELNSSDIPGKFESAPKLLQLVRHAESDAWLSLGLTFYLSVLPLTRQLAGLSGSLWGKALLGQRAQRIEMLLLHEFYARKFLLPDKLSIKEKERLAKQTAVKEEDGEGDGAAAAPKPGGKKSKGPQYAGGLVLEPRKGLYDRFVLLLDFNSLYPSIIQEYNICFTTVIRPQDGGVPALPEGTEEQAHLPRIIRALVQRRRTVKDLIKSERDPVRRQQLEIRQQALKLTANSMYGCLGFANSRFYARPLAELVTSQGREILQSTVDLVQGTVGKEVIYGDTDSIMVYTGSDNLQKVVKLGQQIKKEVNKRYRLLEIEMDGVFKCMLLLKKKKYASIKVEVQADGSTVEIMEQKGLDIVRRDWCPLSKDVGNHALKAILSGAPREDVVNSIHEHLEDVKEKVLAGLVPLNKFIITKQLTKRPDDYPDAKNQPHVQVALRRRAAGKQNGVMAGETVPYVICNNVDESGKVLPRDSKGLAERAFHPEEINADSSLRVDAGWYLAQQVFPVVSRLCAPIEGTDAGRLADCLGLDGSKYRAAAAAAGQGETREDASLAAVASLDDDDRYKDCAPLLLRAPGGGQLKFVGVRELVKPNPPVAVDAALLVTLPPPDAEAGAGAEENAAPDPPSRYEVTAAQLCNQVVLAQRQAISAYYQGRLLSDDATAPCDTRNICLAVREDAAPGTVPPEARCTGHMRQLVSEGALYTQLSYLHRLVDVEGVLHSLENREAAAAAGEKLARLRPVLDEAAAAAEGLRNASAYRWIDLNFLMAS</sequence>
<feature type="compositionally biased region" description="Low complexity" evidence="13">
    <location>
        <begin position="279"/>
        <end position="293"/>
    </location>
</feature>
<keyword evidence="6" id="KW-0479">Metal-binding</keyword>
<dbReference type="Pfam" id="PF03104">
    <property type="entry name" value="DNA_pol_B_exo1"/>
    <property type="match status" value="1"/>
</dbReference>
<dbReference type="InterPro" id="IPR045846">
    <property type="entry name" value="POLBc_alpha"/>
</dbReference>
<dbReference type="InterPro" id="IPR017964">
    <property type="entry name" value="DNA-dir_DNA_pol_B_CS"/>
</dbReference>
<dbReference type="GO" id="GO:0003688">
    <property type="term" value="F:DNA replication origin binding"/>
    <property type="evidence" value="ECO:0007669"/>
    <property type="project" value="TreeGrafter"/>
</dbReference>
<dbReference type="Gene3D" id="1.10.132.60">
    <property type="entry name" value="DNA polymerase family B, C-terminal domain"/>
    <property type="match status" value="1"/>
</dbReference>
<dbReference type="GO" id="GO:0006273">
    <property type="term" value="P:lagging strand elongation"/>
    <property type="evidence" value="ECO:0007669"/>
    <property type="project" value="TreeGrafter"/>
</dbReference>
<dbReference type="Gene3D" id="2.40.50.730">
    <property type="match status" value="1"/>
</dbReference>
<dbReference type="SUPFAM" id="SSF53098">
    <property type="entry name" value="Ribonuclease H-like"/>
    <property type="match status" value="1"/>
</dbReference>
<evidence type="ECO:0000259" key="16">
    <source>
        <dbReference type="Pfam" id="PF08996"/>
    </source>
</evidence>
<keyword evidence="11" id="KW-0539">Nucleus</keyword>
<comment type="subcellular location">
    <subcellularLocation>
        <location evidence="1">Nucleus</location>
    </subcellularLocation>
</comment>
<dbReference type="GO" id="GO:0003697">
    <property type="term" value="F:single-stranded DNA binding"/>
    <property type="evidence" value="ECO:0007669"/>
    <property type="project" value="TreeGrafter"/>
</dbReference>
<evidence type="ECO:0000256" key="6">
    <source>
        <dbReference type="ARBA" id="ARBA00022723"/>
    </source>
</evidence>
<dbReference type="GO" id="GO:0006272">
    <property type="term" value="P:leading strand elongation"/>
    <property type="evidence" value="ECO:0007669"/>
    <property type="project" value="TreeGrafter"/>
</dbReference>
<comment type="similarity">
    <text evidence="2 12">Belongs to the DNA polymerase type-B family.</text>
</comment>
<evidence type="ECO:0000256" key="3">
    <source>
        <dbReference type="ARBA" id="ARBA00022679"/>
    </source>
</evidence>
<evidence type="ECO:0000259" key="14">
    <source>
        <dbReference type="Pfam" id="PF00136"/>
    </source>
</evidence>
<dbReference type="PANTHER" id="PTHR45861">
    <property type="entry name" value="DNA POLYMERASE ALPHA CATALYTIC SUBUNIT"/>
    <property type="match status" value="1"/>
</dbReference>
<dbReference type="EMBL" id="SIDB01000005">
    <property type="protein sequence ID" value="KAI3432425.1"/>
    <property type="molecule type" value="Genomic_DNA"/>
</dbReference>
<evidence type="ECO:0000259" key="15">
    <source>
        <dbReference type="Pfam" id="PF03104"/>
    </source>
</evidence>
<dbReference type="PRINTS" id="PR00106">
    <property type="entry name" value="DNAPOLB"/>
</dbReference>
<feature type="domain" description="Zinc finger DNA-directed DNA polymerase family B alpha" evidence="16">
    <location>
        <begin position="1372"/>
        <end position="1580"/>
    </location>
</feature>
<evidence type="ECO:0000256" key="11">
    <source>
        <dbReference type="ARBA" id="ARBA00023242"/>
    </source>
</evidence>
<evidence type="ECO:0000313" key="18">
    <source>
        <dbReference type="EMBL" id="KAI3432425.1"/>
    </source>
</evidence>
<dbReference type="Gene3D" id="3.30.70.2820">
    <property type="match status" value="1"/>
</dbReference>
<dbReference type="OrthoDB" id="6755010at2759"/>
<dbReference type="EC" id="2.7.7.7" evidence="12"/>
<dbReference type="GO" id="GO:1902975">
    <property type="term" value="P:mitotic DNA replication initiation"/>
    <property type="evidence" value="ECO:0007669"/>
    <property type="project" value="InterPro"/>
</dbReference>
<dbReference type="Pfam" id="PF00136">
    <property type="entry name" value="DNA_pol_B"/>
    <property type="match status" value="1"/>
</dbReference>
<feature type="region of interest" description="Disordered" evidence="13">
    <location>
        <begin position="914"/>
        <end position="943"/>
    </location>
</feature>
<feature type="compositionally biased region" description="Low complexity" evidence="13">
    <location>
        <begin position="312"/>
        <end position="322"/>
    </location>
</feature>
<comment type="catalytic activity">
    <reaction evidence="12">
        <text>DNA(n) + a 2'-deoxyribonucleoside 5'-triphosphate = DNA(n+1) + diphosphate</text>
        <dbReference type="Rhea" id="RHEA:22508"/>
        <dbReference type="Rhea" id="RHEA-COMP:17339"/>
        <dbReference type="Rhea" id="RHEA-COMP:17340"/>
        <dbReference type="ChEBI" id="CHEBI:33019"/>
        <dbReference type="ChEBI" id="CHEBI:61560"/>
        <dbReference type="ChEBI" id="CHEBI:173112"/>
        <dbReference type="EC" id="2.7.7.7"/>
    </reaction>
</comment>